<dbReference type="RefSeq" id="WP_133817255.1">
    <property type="nucleotide sequence ID" value="NZ_SNZH01000002.1"/>
</dbReference>
<accession>A0A4R6Z6Y6</accession>
<sequence length="362" mass="39934">MADESAPGDSTVPPSVLGSFRGNKVYGRLLTGELPSPPPKMLARKPGRCGEPLERAQKAYEEKRLLDSLLAPKDAWGNPKDQLAPKLFKQQCEQWPDQLPESFVVDQQQRLNDHLSGKISLPPEESLRLRRDLALINDIYRPGPRYEASLSSAEQAWLDERHLRFGNSLSMALLGPIFGGPAAVTRALGGTEQQVAAANQMGAIVLDLATTQMAMGGRQAIEPVPIRQTYGLYIGPKRVFNFNPPLKSRHSIRNIKQGGYKREKNTVAEPDVDMRAEVEAINNGHGRRDGDFYTLGERTYQRIEDHLVPHSGPGFHPLSRGEFDALGIFNKFGDTPRAMEIAVRVAGSDGASRALGVWRLGK</sequence>
<reference evidence="2 3" key="1">
    <citation type="submission" date="2019-03" db="EMBL/GenBank/DDBJ databases">
        <title>Genomic Encyclopedia of Type Strains, Phase IV (KMG-IV): sequencing the most valuable type-strain genomes for metagenomic binning, comparative biology and taxonomic classification.</title>
        <authorList>
            <person name="Goeker M."/>
        </authorList>
    </citation>
    <scope>NUCLEOTIDE SEQUENCE [LARGE SCALE GENOMIC DNA]</scope>
    <source>
        <strain evidence="2 3">DSM 21667</strain>
    </source>
</reference>
<keyword evidence="3" id="KW-1185">Reference proteome</keyword>
<protein>
    <submittedName>
        <fullName evidence="2">Uncharacterized protein</fullName>
    </submittedName>
</protein>
<proteinExistence type="predicted"/>
<evidence type="ECO:0000313" key="2">
    <source>
        <dbReference type="EMBL" id="TDR47533.1"/>
    </source>
</evidence>
<organism evidence="2 3">
    <name type="scientific">Tahibacter aquaticus</name>
    <dbReference type="NCBI Taxonomy" id="520092"/>
    <lineage>
        <taxon>Bacteria</taxon>
        <taxon>Pseudomonadati</taxon>
        <taxon>Pseudomonadota</taxon>
        <taxon>Gammaproteobacteria</taxon>
        <taxon>Lysobacterales</taxon>
        <taxon>Rhodanobacteraceae</taxon>
        <taxon>Tahibacter</taxon>
    </lineage>
</organism>
<feature type="region of interest" description="Disordered" evidence="1">
    <location>
        <begin position="1"/>
        <end position="49"/>
    </location>
</feature>
<evidence type="ECO:0000256" key="1">
    <source>
        <dbReference type="SAM" id="MobiDB-lite"/>
    </source>
</evidence>
<dbReference type="OrthoDB" id="2664633at2"/>
<evidence type="ECO:0000313" key="3">
    <source>
        <dbReference type="Proteomes" id="UP000295293"/>
    </source>
</evidence>
<comment type="caution">
    <text evidence="2">The sequence shown here is derived from an EMBL/GenBank/DDBJ whole genome shotgun (WGS) entry which is preliminary data.</text>
</comment>
<name>A0A4R6Z6Y6_9GAMM</name>
<dbReference type="EMBL" id="SNZH01000002">
    <property type="protein sequence ID" value="TDR47533.1"/>
    <property type="molecule type" value="Genomic_DNA"/>
</dbReference>
<dbReference type="AlphaFoldDB" id="A0A4R6Z6Y6"/>
<dbReference type="Proteomes" id="UP000295293">
    <property type="component" value="Unassembled WGS sequence"/>
</dbReference>
<gene>
    <name evidence="2" type="ORF">DFR29_102193</name>
</gene>